<dbReference type="InterPro" id="IPR000312">
    <property type="entry name" value="Glycosyl_Trfase_fam3"/>
</dbReference>
<dbReference type="Pfam" id="PF02885">
    <property type="entry name" value="Glycos_trans_3N"/>
    <property type="match status" value="1"/>
</dbReference>
<organism evidence="8 9">
    <name type="scientific">Bdellovibrio bacteriovorus</name>
    <dbReference type="NCBI Taxonomy" id="959"/>
    <lineage>
        <taxon>Bacteria</taxon>
        <taxon>Pseudomonadati</taxon>
        <taxon>Bdellovibrionota</taxon>
        <taxon>Bdellovibrionia</taxon>
        <taxon>Bdellovibrionales</taxon>
        <taxon>Pseudobdellovibrionaceae</taxon>
        <taxon>Bdellovibrio</taxon>
    </lineage>
</organism>
<dbReference type="Gene3D" id="3.40.1030.10">
    <property type="entry name" value="Nucleoside phosphorylase/phosphoribosyltransferase catalytic domain"/>
    <property type="match status" value="1"/>
</dbReference>
<accession>A0A1Z3N3V4</accession>
<dbReference type="PIRSF" id="PIRSF000478">
    <property type="entry name" value="TP_PyNP"/>
    <property type="match status" value="1"/>
</dbReference>
<dbReference type="GO" id="GO:0006206">
    <property type="term" value="P:pyrimidine nucleobase metabolic process"/>
    <property type="evidence" value="ECO:0007669"/>
    <property type="project" value="InterPro"/>
</dbReference>
<dbReference type="GO" id="GO:0006213">
    <property type="term" value="P:pyrimidine nucleoside metabolic process"/>
    <property type="evidence" value="ECO:0007669"/>
    <property type="project" value="InterPro"/>
</dbReference>
<gene>
    <name evidence="8" type="ORF">B9G79_00445</name>
</gene>
<dbReference type="EC" id="2.4.2.4" evidence="3"/>
<evidence type="ECO:0000256" key="6">
    <source>
        <dbReference type="ARBA" id="ARBA00048550"/>
    </source>
</evidence>
<dbReference type="EMBL" id="CP020946">
    <property type="protein sequence ID" value="ASD62139.1"/>
    <property type="molecule type" value="Genomic_DNA"/>
</dbReference>
<evidence type="ECO:0000313" key="8">
    <source>
        <dbReference type="EMBL" id="ASD62139.1"/>
    </source>
</evidence>
<dbReference type="InterPro" id="IPR013102">
    <property type="entry name" value="PYNP_C"/>
</dbReference>
<evidence type="ECO:0000259" key="7">
    <source>
        <dbReference type="SMART" id="SM00941"/>
    </source>
</evidence>
<dbReference type="NCBIfam" id="TIGR02644">
    <property type="entry name" value="Y_phosphoryl"/>
    <property type="match status" value="1"/>
</dbReference>
<comment type="subunit">
    <text evidence="2">Homodimer.</text>
</comment>
<evidence type="ECO:0000313" key="9">
    <source>
        <dbReference type="Proteomes" id="UP000197003"/>
    </source>
</evidence>
<evidence type="ECO:0000256" key="4">
    <source>
        <dbReference type="ARBA" id="ARBA00022676"/>
    </source>
</evidence>
<dbReference type="Gene3D" id="3.90.1170.30">
    <property type="entry name" value="Pyrimidine nucleoside phosphorylase-like, C-terminal domain"/>
    <property type="match status" value="1"/>
</dbReference>
<dbReference type="OrthoDB" id="5288393at2"/>
<evidence type="ECO:0000256" key="3">
    <source>
        <dbReference type="ARBA" id="ARBA00011892"/>
    </source>
</evidence>
<keyword evidence="4" id="KW-0328">Glycosyltransferase</keyword>
<dbReference type="Pfam" id="PF07831">
    <property type="entry name" value="PYNP_C"/>
    <property type="match status" value="1"/>
</dbReference>
<protein>
    <recommendedName>
        <fullName evidence="3">thymidine phosphorylase</fullName>
        <ecNumber evidence="3">2.4.2.4</ecNumber>
    </recommendedName>
</protein>
<dbReference type="SUPFAM" id="SSF52418">
    <property type="entry name" value="Nucleoside phosphorylase/phosphoribosyltransferase catalytic domain"/>
    <property type="match status" value="1"/>
</dbReference>
<dbReference type="Pfam" id="PF00591">
    <property type="entry name" value="Glycos_transf_3"/>
    <property type="match status" value="1"/>
</dbReference>
<dbReference type="GO" id="GO:0005829">
    <property type="term" value="C:cytosol"/>
    <property type="evidence" value="ECO:0007669"/>
    <property type="project" value="TreeGrafter"/>
</dbReference>
<evidence type="ECO:0000256" key="2">
    <source>
        <dbReference type="ARBA" id="ARBA00011738"/>
    </source>
</evidence>
<sequence>MAFLPAEIIKIKRNGGVLSYEEINEFILGYARGQIPDYQMSALLMAIFFRGMNTEETLSLTKAMLHSGEVVDFSSVKEFKVDKHSTGGVGDKTSLILGPIVAAAGIPVPMISGRGLGHTGGTLDKLESIPGFNTQKSLPEFIELVHKHKICFIGQTKEICPADKKIYALRDVTATVESLPLICASIMSKKMAEGIDGLVLDVKFGSGAFMKTPVLAEELAVNLMAIAKGYGKKVTALLTNMDQPLGRYAGNSVEVEECVAIMKNEKFIGPAGYDLYEDTRELSLQLSAHMLLLAGVGKNEEESYKIAEDILVSGKAMAKFEELCSIHGGNLKALPKPKHSIEVKSDKAGWVGGFHTESIGVAGILIKAGRAQTTDIIAPTAGIEFHVKVGDEVKVGDTVFTLHGDDKDLLQSALPMLRSAMTISLQKTTKPSLILKTLS</sequence>
<dbReference type="Proteomes" id="UP000197003">
    <property type="component" value="Chromosome"/>
</dbReference>
<dbReference type="SUPFAM" id="SSF47648">
    <property type="entry name" value="Nucleoside phosphorylase/phosphoribosyltransferase N-terminal domain"/>
    <property type="match status" value="1"/>
</dbReference>
<dbReference type="InterPro" id="IPR035902">
    <property type="entry name" value="Nuc_phospho_transferase"/>
</dbReference>
<dbReference type="InterPro" id="IPR018090">
    <property type="entry name" value="Pyrmidine_PPas_bac/euk"/>
</dbReference>
<dbReference type="InterPro" id="IPR000053">
    <property type="entry name" value="Thymidine/pyrmidine_PPase"/>
</dbReference>
<dbReference type="GO" id="GO:0004645">
    <property type="term" value="F:1,4-alpha-oligoglucan phosphorylase activity"/>
    <property type="evidence" value="ECO:0007669"/>
    <property type="project" value="InterPro"/>
</dbReference>
<evidence type="ECO:0000256" key="5">
    <source>
        <dbReference type="ARBA" id="ARBA00022679"/>
    </source>
</evidence>
<dbReference type="PANTHER" id="PTHR10515:SF0">
    <property type="entry name" value="THYMIDINE PHOSPHORYLASE"/>
    <property type="match status" value="1"/>
</dbReference>
<dbReference type="PANTHER" id="PTHR10515">
    <property type="entry name" value="THYMIDINE PHOSPHORYLASE"/>
    <property type="match status" value="1"/>
</dbReference>
<feature type="domain" description="Pyrimidine nucleoside phosphorylase C-terminal" evidence="7">
    <location>
        <begin position="350"/>
        <end position="424"/>
    </location>
</feature>
<dbReference type="RefSeq" id="WP_088563808.1">
    <property type="nucleotide sequence ID" value="NZ_CP020946.1"/>
</dbReference>
<dbReference type="Gene3D" id="1.20.970.10">
    <property type="entry name" value="Transferase, Pyrimidine Nucleoside Phosphorylase, Chain C"/>
    <property type="match status" value="1"/>
</dbReference>
<name>A0A1Z3N3V4_BDEBC</name>
<dbReference type="SMART" id="SM00941">
    <property type="entry name" value="PYNP_C"/>
    <property type="match status" value="1"/>
</dbReference>
<evidence type="ECO:0000256" key="1">
    <source>
        <dbReference type="ARBA" id="ARBA00006915"/>
    </source>
</evidence>
<dbReference type="AlphaFoldDB" id="A0A1Z3N3V4"/>
<dbReference type="InterPro" id="IPR017872">
    <property type="entry name" value="Pyrmidine_PPase_CS"/>
</dbReference>
<dbReference type="InterPro" id="IPR036566">
    <property type="entry name" value="PYNP-like_C_sf"/>
</dbReference>
<dbReference type="FunFam" id="3.40.1030.10:FF:000003">
    <property type="entry name" value="Pyrimidine-nucleoside phosphorylase"/>
    <property type="match status" value="1"/>
</dbReference>
<proteinExistence type="inferred from homology"/>
<dbReference type="GO" id="GO:0009032">
    <property type="term" value="F:thymidine phosphorylase activity"/>
    <property type="evidence" value="ECO:0007669"/>
    <property type="project" value="UniProtKB-EC"/>
</dbReference>
<dbReference type="PROSITE" id="PS00647">
    <property type="entry name" value="THYMID_PHOSPHORYLASE"/>
    <property type="match status" value="1"/>
</dbReference>
<dbReference type="InterPro" id="IPR017459">
    <property type="entry name" value="Glycosyl_Trfase_fam3_N_dom"/>
</dbReference>
<comment type="similarity">
    <text evidence="1">Belongs to the thymidine/pyrimidine-nucleoside phosphorylase family.</text>
</comment>
<dbReference type="NCBIfam" id="NF004490">
    <property type="entry name" value="PRK05820.1"/>
    <property type="match status" value="1"/>
</dbReference>
<dbReference type="InterPro" id="IPR036320">
    <property type="entry name" value="Glycosyl_Trfase_fam3_N_dom_sf"/>
</dbReference>
<comment type="catalytic activity">
    <reaction evidence="6">
        <text>thymidine + phosphate = 2-deoxy-alpha-D-ribose 1-phosphate + thymine</text>
        <dbReference type="Rhea" id="RHEA:16037"/>
        <dbReference type="ChEBI" id="CHEBI:17748"/>
        <dbReference type="ChEBI" id="CHEBI:17821"/>
        <dbReference type="ChEBI" id="CHEBI:43474"/>
        <dbReference type="ChEBI" id="CHEBI:57259"/>
        <dbReference type="EC" id="2.4.2.4"/>
    </reaction>
</comment>
<keyword evidence="5" id="KW-0808">Transferase</keyword>
<reference evidence="8 9" key="1">
    <citation type="submission" date="2017-04" db="EMBL/GenBank/DDBJ databases">
        <title>Whole genome sequence of Bdellovibrio bacteriovorus strain SSB218315.</title>
        <authorList>
            <person name="Oyedara O."/>
            <person name="Rodriguez-Perez M.A."/>
        </authorList>
    </citation>
    <scope>NUCLEOTIDE SEQUENCE [LARGE SCALE GENOMIC DNA]</scope>
    <source>
        <strain evidence="8 9">SSB218315</strain>
    </source>
</reference>
<dbReference type="SUPFAM" id="SSF54680">
    <property type="entry name" value="Pyrimidine nucleoside phosphorylase C-terminal domain"/>
    <property type="match status" value="1"/>
</dbReference>